<name>A0AAW6U5B8_9BACT</name>
<dbReference type="Proteomes" id="UP001431776">
    <property type="component" value="Unassembled WGS sequence"/>
</dbReference>
<reference evidence="2" key="1">
    <citation type="submission" date="2023-05" db="EMBL/GenBank/DDBJ databases">
        <title>Anaerotaeda fermentans gen. nov., sp. nov., a novel anaerobic planctomycete of the new family within the order Sedimentisphaerales isolated from Taman Peninsula, Russia.</title>
        <authorList>
            <person name="Khomyakova M.A."/>
            <person name="Merkel A.Y."/>
            <person name="Slobodkin A.I."/>
        </authorList>
    </citation>
    <scope>NUCLEOTIDE SEQUENCE</scope>
    <source>
        <strain evidence="2">M17dextr</strain>
    </source>
</reference>
<dbReference type="AlphaFoldDB" id="A0AAW6U5B8"/>
<comment type="caution">
    <text evidence="2">The sequence shown here is derived from an EMBL/GenBank/DDBJ whole genome shotgun (WGS) entry which is preliminary data.</text>
</comment>
<protein>
    <submittedName>
        <fullName evidence="2">Uncharacterized protein</fullName>
    </submittedName>
</protein>
<gene>
    <name evidence="2" type="ORF">QJ522_21945</name>
</gene>
<feature type="signal peptide" evidence="1">
    <location>
        <begin position="1"/>
        <end position="31"/>
    </location>
</feature>
<evidence type="ECO:0000256" key="1">
    <source>
        <dbReference type="SAM" id="SignalP"/>
    </source>
</evidence>
<keyword evidence="3" id="KW-1185">Reference proteome</keyword>
<organism evidence="2 3">
    <name type="scientific">Anaerobaca lacustris</name>
    <dbReference type="NCBI Taxonomy" id="3044600"/>
    <lineage>
        <taxon>Bacteria</taxon>
        <taxon>Pseudomonadati</taxon>
        <taxon>Planctomycetota</taxon>
        <taxon>Phycisphaerae</taxon>
        <taxon>Sedimentisphaerales</taxon>
        <taxon>Anaerobacaceae</taxon>
        <taxon>Anaerobaca</taxon>
    </lineage>
</organism>
<dbReference type="EMBL" id="JASCXX010000050">
    <property type="protein sequence ID" value="MDI6451739.1"/>
    <property type="molecule type" value="Genomic_DNA"/>
</dbReference>
<keyword evidence="1" id="KW-0732">Signal</keyword>
<feature type="chain" id="PRO_5043453987" evidence="1">
    <location>
        <begin position="32"/>
        <end position="355"/>
    </location>
</feature>
<evidence type="ECO:0000313" key="2">
    <source>
        <dbReference type="EMBL" id="MDI6451739.1"/>
    </source>
</evidence>
<feature type="non-terminal residue" evidence="2">
    <location>
        <position position="355"/>
    </location>
</feature>
<evidence type="ECO:0000313" key="3">
    <source>
        <dbReference type="Proteomes" id="UP001431776"/>
    </source>
</evidence>
<accession>A0AAW6U5B8</accession>
<proteinExistence type="predicted"/>
<sequence>MTNQNQWIRRRIAALLACGLIVSLLPGRTVAQDLSTVKTRAAWVIEQRRGESINPNAKFGAAIALARLELNPNDAEVIDRITHFYDNVPAGSNGQQFSYPGVAWVLGKYWEKFTPAQRDHLKARLKDFSDLLGHGTENHAIMKGAAAYLFAQYWPDETGWVRGTMTSAQLGEKARKQMIATMRSLYDKGYAENLSHNYLPVHLYPYYVLYDCATDPEMKAAADAALHFHVANMAANHFEGVTIPPTQRDYPETTWNTYTYEPGSRHAGHLIHWLYWADAQNWTPAEIDRGDGNYVVYAALSNWRPPVAIGSLARGETVPYELTASAAGFGFWGTGTPADVLRYVYRDKLYAMGSG</sequence>